<evidence type="ECO:0000259" key="1">
    <source>
        <dbReference type="Pfam" id="PF07398"/>
    </source>
</evidence>
<gene>
    <name evidence="3" type="ORF">GCM10010439_57940</name>
</gene>
<dbReference type="RefSeq" id="WP_344454962.1">
    <property type="nucleotide sequence ID" value="NZ_BAAATZ010000029.1"/>
</dbReference>
<feature type="domain" description="Mycothiol-dependent maleylpyruvate isomerase metal-binding" evidence="2">
    <location>
        <begin position="14"/>
        <end position="132"/>
    </location>
</feature>
<dbReference type="GO" id="GO:0016853">
    <property type="term" value="F:isomerase activity"/>
    <property type="evidence" value="ECO:0007669"/>
    <property type="project" value="UniProtKB-KW"/>
</dbReference>
<evidence type="ECO:0000313" key="3">
    <source>
        <dbReference type="EMBL" id="GAA2734781.1"/>
    </source>
</evidence>
<comment type="caution">
    <text evidence="3">The sequence shown here is derived from an EMBL/GenBank/DDBJ whole genome shotgun (WGS) entry which is preliminary data.</text>
</comment>
<dbReference type="InterPro" id="IPR034660">
    <property type="entry name" value="DinB/YfiT-like"/>
</dbReference>
<organism evidence="3 4">
    <name type="scientific">Actinocorallia aurantiaca</name>
    <dbReference type="NCBI Taxonomy" id="46204"/>
    <lineage>
        <taxon>Bacteria</taxon>
        <taxon>Bacillati</taxon>
        <taxon>Actinomycetota</taxon>
        <taxon>Actinomycetes</taxon>
        <taxon>Streptosporangiales</taxon>
        <taxon>Thermomonosporaceae</taxon>
        <taxon>Actinocorallia</taxon>
    </lineage>
</organism>
<name>A0ABN3UL29_9ACTN</name>
<dbReference type="EMBL" id="BAAATZ010000029">
    <property type="protein sequence ID" value="GAA2734781.1"/>
    <property type="molecule type" value="Genomic_DNA"/>
</dbReference>
<dbReference type="NCBIfam" id="TIGR03083">
    <property type="entry name" value="maleylpyruvate isomerase family mycothiol-dependent enzyme"/>
    <property type="match status" value="1"/>
</dbReference>
<dbReference type="InterPro" id="IPR017517">
    <property type="entry name" value="Maleyloyr_isom"/>
</dbReference>
<keyword evidence="3" id="KW-0413">Isomerase</keyword>
<dbReference type="Pfam" id="PF11716">
    <property type="entry name" value="MDMPI_N"/>
    <property type="match status" value="1"/>
</dbReference>
<protein>
    <submittedName>
        <fullName evidence="3">Maleylpyruvate isomerase family mycothiol-dependent enzyme</fullName>
    </submittedName>
</protein>
<accession>A0ABN3UL29</accession>
<evidence type="ECO:0000259" key="2">
    <source>
        <dbReference type="Pfam" id="PF11716"/>
    </source>
</evidence>
<keyword evidence="4" id="KW-1185">Reference proteome</keyword>
<feature type="domain" description="MDMPI C-terminal" evidence="1">
    <location>
        <begin position="146"/>
        <end position="243"/>
    </location>
</feature>
<dbReference type="InterPro" id="IPR010872">
    <property type="entry name" value="MDMPI_C-term_domain"/>
</dbReference>
<dbReference type="Pfam" id="PF07398">
    <property type="entry name" value="MDMPI_C"/>
    <property type="match status" value="1"/>
</dbReference>
<dbReference type="PANTHER" id="PTHR40758:SF1">
    <property type="entry name" value="CONSERVED PROTEIN"/>
    <property type="match status" value="1"/>
</dbReference>
<dbReference type="SUPFAM" id="SSF109854">
    <property type="entry name" value="DinB/YfiT-like putative metalloenzymes"/>
    <property type="match status" value="1"/>
</dbReference>
<dbReference type="Proteomes" id="UP001501842">
    <property type="component" value="Unassembled WGS sequence"/>
</dbReference>
<evidence type="ECO:0000313" key="4">
    <source>
        <dbReference type="Proteomes" id="UP001501842"/>
    </source>
</evidence>
<proteinExistence type="predicted"/>
<dbReference type="PANTHER" id="PTHR40758">
    <property type="entry name" value="CONSERVED PROTEIN"/>
    <property type="match status" value="1"/>
</dbReference>
<sequence length="250" mass="27382">MMDHRVYCDLLEPELVRLTAALGVAEPGAPVPGCDDWTALDLAQHVGVVHRWTTRVVETSATERIPFREVPVEYPAHWGEYPGWIAEGGLALVATLRAADGDAPVWAWGADQHVRFWSRRQFHEAMVHRVDAERAAGIPPVIDPIHAVDGIDEFLENISYGRGSGPAVAAACEAGPGTVHLHATDADGEWTVFLGRDGYRWERGHAKGDVAVRAPIADLLLFTMGRRGAEGLETFGDLDLLARWKEASRL</sequence>
<dbReference type="InterPro" id="IPR024344">
    <property type="entry name" value="MDMPI_metal-binding"/>
</dbReference>
<reference evidence="3 4" key="1">
    <citation type="journal article" date="2019" name="Int. J. Syst. Evol. Microbiol.">
        <title>The Global Catalogue of Microorganisms (GCM) 10K type strain sequencing project: providing services to taxonomists for standard genome sequencing and annotation.</title>
        <authorList>
            <consortium name="The Broad Institute Genomics Platform"/>
            <consortium name="The Broad Institute Genome Sequencing Center for Infectious Disease"/>
            <person name="Wu L."/>
            <person name="Ma J."/>
        </authorList>
    </citation>
    <scope>NUCLEOTIDE SEQUENCE [LARGE SCALE GENOMIC DNA]</scope>
    <source>
        <strain evidence="3 4">JCM 8201</strain>
    </source>
</reference>